<dbReference type="GO" id="GO:0005634">
    <property type="term" value="C:nucleus"/>
    <property type="evidence" value="ECO:0007669"/>
    <property type="project" value="TreeGrafter"/>
</dbReference>
<keyword evidence="1" id="KW-0479">Metal-binding</keyword>
<dbReference type="RefSeq" id="XP_028968536.1">
    <property type="nucleotide sequence ID" value="XM_029112703.1"/>
</dbReference>
<keyword evidence="2 4" id="KW-0863">Zinc-finger</keyword>
<name>A0AAJ7WIP5_9ACAR</name>
<reference evidence="7" key="1">
    <citation type="submission" date="2025-08" db="UniProtKB">
        <authorList>
            <consortium name="RefSeq"/>
        </authorList>
    </citation>
    <scope>IDENTIFICATION</scope>
</reference>
<dbReference type="InterPro" id="IPR050869">
    <property type="entry name" value="H3K4_H4K5_MeTrfase"/>
</dbReference>
<evidence type="ECO:0000313" key="6">
    <source>
        <dbReference type="Proteomes" id="UP000694867"/>
    </source>
</evidence>
<dbReference type="SUPFAM" id="SSF82199">
    <property type="entry name" value="SET domain"/>
    <property type="match status" value="1"/>
</dbReference>
<dbReference type="Gene3D" id="1.10.220.160">
    <property type="match status" value="1"/>
</dbReference>
<dbReference type="InterPro" id="IPR046341">
    <property type="entry name" value="SET_dom_sf"/>
</dbReference>
<dbReference type="Gene3D" id="2.170.270.10">
    <property type="entry name" value="SET domain"/>
    <property type="match status" value="1"/>
</dbReference>
<dbReference type="KEGG" id="goe:114828459"/>
<accession>A0AAJ7WIP5</accession>
<dbReference type="PANTHER" id="PTHR12197:SF251">
    <property type="entry name" value="EG:BACR7C10.4 PROTEIN"/>
    <property type="match status" value="1"/>
</dbReference>
<dbReference type="GeneID" id="114828459"/>
<evidence type="ECO:0000256" key="4">
    <source>
        <dbReference type="PROSITE-ProRule" id="PRU00134"/>
    </source>
</evidence>
<sequence length="449" mass="52156">MSSSKTLDEPLTYSTGDIIHEDDPYACALSSDVLSAVCSYCISRGTSHSCEKCKRLHYCSKRCKSKDRVFHRLECQVLRALGPEDDVLDEETRMVIRTLDRFIRERQSHSISEASFFSCTRTIYDLLSHIEDLSPSEFEQAKERAETILSIVSPFVFTQLEEVMDILQRCRINCHSIVDHNDFHFFSRGRAVYLAASKTNHSCVTSNEYVQIFNGRKILLRAIQDFRIDDPLQMTIHYMPPTLPYESRLRRCLNNYYFICSCRKCVWQARNPEPDQAAGETVAEIEQAFEEYHSSDEWYEIGTKLLEKVKNLPEKNFYVYWLLIQMQPTCFELGKYKESIEYGIRATNGAESILSLEPLFHYLCQAMVKLGWNKSSNPNHGRFAETYKLTKTLYSITHGSNHKIVQGLRKMRGTWWAKGSDKLYSFFRKQDPVDSQRVDDVRDGAIEVQ</sequence>
<evidence type="ECO:0000256" key="1">
    <source>
        <dbReference type="ARBA" id="ARBA00022723"/>
    </source>
</evidence>
<evidence type="ECO:0000259" key="5">
    <source>
        <dbReference type="PROSITE" id="PS50865"/>
    </source>
</evidence>
<organism evidence="6 7">
    <name type="scientific">Galendromus occidentalis</name>
    <name type="common">western predatory mite</name>
    <dbReference type="NCBI Taxonomy" id="34638"/>
    <lineage>
        <taxon>Eukaryota</taxon>
        <taxon>Metazoa</taxon>
        <taxon>Ecdysozoa</taxon>
        <taxon>Arthropoda</taxon>
        <taxon>Chelicerata</taxon>
        <taxon>Arachnida</taxon>
        <taxon>Acari</taxon>
        <taxon>Parasitiformes</taxon>
        <taxon>Mesostigmata</taxon>
        <taxon>Gamasina</taxon>
        <taxon>Phytoseioidea</taxon>
        <taxon>Phytoseiidae</taxon>
        <taxon>Typhlodrominae</taxon>
        <taxon>Galendromus</taxon>
    </lineage>
</organism>
<dbReference type="Gene3D" id="6.10.140.2220">
    <property type="match status" value="1"/>
</dbReference>
<dbReference type="PROSITE" id="PS50865">
    <property type="entry name" value="ZF_MYND_2"/>
    <property type="match status" value="1"/>
</dbReference>
<feature type="domain" description="MYND-type" evidence="5">
    <location>
        <begin position="38"/>
        <end position="75"/>
    </location>
</feature>
<dbReference type="AlphaFoldDB" id="A0AAJ7WIP5"/>
<proteinExistence type="predicted"/>
<protein>
    <submittedName>
        <fullName evidence="7">Histone-lysine N-methyltransferase SMYD3-like</fullName>
    </submittedName>
</protein>
<dbReference type="Proteomes" id="UP000694867">
    <property type="component" value="Unplaced"/>
</dbReference>
<dbReference type="GO" id="GO:0008270">
    <property type="term" value="F:zinc ion binding"/>
    <property type="evidence" value="ECO:0007669"/>
    <property type="project" value="UniProtKB-KW"/>
</dbReference>
<gene>
    <name evidence="7" type="primary">LOC114828459</name>
</gene>
<evidence type="ECO:0000313" key="7">
    <source>
        <dbReference type="RefSeq" id="XP_028968536.1"/>
    </source>
</evidence>
<keyword evidence="3" id="KW-0862">Zinc</keyword>
<dbReference type="InterPro" id="IPR002893">
    <property type="entry name" value="Znf_MYND"/>
</dbReference>
<keyword evidence="6" id="KW-1185">Reference proteome</keyword>
<dbReference type="PANTHER" id="PTHR12197">
    <property type="entry name" value="HISTONE-LYSINE N-METHYLTRANSFERASE SMYD"/>
    <property type="match status" value="1"/>
</dbReference>
<evidence type="ECO:0000256" key="3">
    <source>
        <dbReference type="ARBA" id="ARBA00022833"/>
    </source>
</evidence>
<evidence type="ECO:0000256" key="2">
    <source>
        <dbReference type="ARBA" id="ARBA00022771"/>
    </source>
</evidence>
<dbReference type="PROSITE" id="PS01360">
    <property type="entry name" value="ZF_MYND_1"/>
    <property type="match status" value="1"/>
</dbReference>
<dbReference type="SUPFAM" id="SSF144232">
    <property type="entry name" value="HIT/MYND zinc finger-like"/>
    <property type="match status" value="1"/>
</dbReference>